<keyword evidence="2" id="KW-0479">Metal-binding</keyword>
<sequence length="348" mass="36470">MTTTARIGTRFLARAAALAAAGALTLTACAEPGDGGEATASGDGVTGTVTLYTSEPQAKIDEIISAFNEEQPDITVEVFRAGTGDLRARIAAEQATGEIGADVLLAADVPTFEGYKDQDLFREFTPSDPDALLEVAVDPDGYYVGTRIIPTVIAYNTNDVDEPPTSWAELAEPDYSGQVILPNPDISGAAAFNASAWSLNPDLGPEWIEELGANAPQVAESNGPVAQAVAEGSRPIGIVVDYLVRDLAAAGSPIGVSYPEEGVPYITQPGAVFADARDPEAAELFLDFIVSTRGQEIAVEQNYLPVRDDVGTPENAPSLDQIALFDQNLQAIARNQAAAVSAFTEAIR</sequence>
<evidence type="ECO:0000256" key="1">
    <source>
        <dbReference type="ARBA" id="ARBA00022729"/>
    </source>
</evidence>
<keyword evidence="5" id="KW-1185">Reference proteome</keyword>
<gene>
    <name evidence="4" type="ORF">CEY15_11400</name>
</gene>
<dbReference type="InterPro" id="IPR026045">
    <property type="entry name" value="Ferric-bd"/>
</dbReference>
<dbReference type="GO" id="GO:0030288">
    <property type="term" value="C:outer membrane-bounded periplasmic space"/>
    <property type="evidence" value="ECO:0007669"/>
    <property type="project" value="TreeGrafter"/>
</dbReference>
<dbReference type="GO" id="GO:0030976">
    <property type="term" value="F:thiamine pyrophosphate binding"/>
    <property type="evidence" value="ECO:0007669"/>
    <property type="project" value="TreeGrafter"/>
</dbReference>
<protein>
    <submittedName>
        <fullName evidence="4">ABC transporter substrate-binding protein</fullName>
    </submittedName>
</protein>
<dbReference type="SUPFAM" id="SSF53850">
    <property type="entry name" value="Periplasmic binding protein-like II"/>
    <property type="match status" value="1"/>
</dbReference>
<dbReference type="Proteomes" id="UP000218810">
    <property type="component" value="Unassembled WGS sequence"/>
</dbReference>
<keyword evidence="2" id="KW-0408">Iron</keyword>
<name>A0A2A2WNZ4_9ACTN</name>
<organism evidence="4 5">
    <name type="scientific">Dietzia natronolimnaea</name>
    <dbReference type="NCBI Taxonomy" id="161920"/>
    <lineage>
        <taxon>Bacteria</taxon>
        <taxon>Bacillati</taxon>
        <taxon>Actinomycetota</taxon>
        <taxon>Actinomycetes</taxon>
        <taxon>Mycobacteriales</taxon>
        <taxon>Dietziaceae</taxon>
        <taxon>Dietzia</taxon>
    </lineage>
</organism>
<dbReference type="CDD" id="cd13547">
    <property type="entry name" value="PBP2_Fbp_like_2"/>
    <property type="match status" value="1"/>
</dbReference>
<dbReference type="RefSeq" id="WP_095718545.1">
    <property type="nucleotide sequence ID" value="NZ_NTGA01000019.1"/>
</dbReference>
<comment type="caution">
    <text evidence="4">The sequence shown here is derived from an EMBL/GenBank/DDBJ whole genome shotgun (WGS) entry which is preliminary data.</text>
</comment>
<keyword evidence="1 3" id="KW-0732">Signal</keyword>
<evidence type="ECO:0000313" key="5">
    <source>
        <dbReference type="Proteomes" id="UP000218810"/>
    </source>
</evidence>
<evidence type="ECO:0000256" key="3">
    <source>
        <dbReference type="SAM" id="SignalP"/>
    </source>
</evidence>
<dbReference type="EMBL" id="NTGA01000019">
    <property type="protein sequence ID" value="PAY22918.1"/>
    <property type="molecule type" value="Genomic_DNA"/>
</dbReference>
<proteinExistence type="predicted"/>
<feature type="chain" id="PRO_5012471958" evidence="3">
    <location>
        <begin position="31"/>
        <end position="348"/>
    </location>
</feature>
<feature type="binding site" evidence="2">
    <location>
        <position position="242"/>
    </location>
    <ligand>
        <name>Fe cation</name>
        <dbReference type="ChEBI" id="CHEBI:24875"/>
    </ligand>
</feature>
<dbReference type="GO" id="GO:0046872">
    <property type="term" value="F:metal ion binding"/>
    <property type="evidence" value="ECO:0007669"/>
    <property type="project" value="UniProtKB-KW"/>
</dbReference>
<accession>A0A2A2WNZ4</accession>
<dbReference type="PROSITE" id="PS51257">
    <property type="entry name" value="PROKAR_LIPOPROTEIN"/>
    <property type="match status" value="1"/>
</dbReference>
<dbReference type="AlphaFoldDB" id="A0A2A2WNZ4"/>
<dbReference type="GO" id="GO:0030975">
    <property type="term" value="F:thiamine binding"/>
    <property type="evidence" value="ECO:0007669"/>
    <property type="project" value="TreeGrafter"/>
</dbReference>
<evidence type="ECO:0000256" key="2">
    <source>
        <dbReference type="PIRSR" id="PIRSR002825-1"/>
    </source>
</evidence>
<dbReference type="OrthoDB" id="366726at2"/>
<feature type="signal peptide" evidence="3">
    <location>
        <begin position="1"/>
        <end position="30"/>
    </location>
</feature>
<dbReference type="PANTHER" id="PTHR30006:SF2">
    <property type="entry name" value="ABC TRANSPORTER SUBSTRATE-BINDING PROTEIN"/>
    <property type="match status" value="1"/>
</dbReference>
<dbReference type="Gene3D" id="3.40.190.10">
    <property type="entry name" value="Periplasmic binding protein-like II"/>
    <property type="match status" value="2"/>
</dbReference>
<dbReference type="PIRSF" id="PIRSF002825">
    <property type="entry name" value="CfbpA"/>
    <property type="match status" value="1"/>
</dbReference>
<evidence type="ECO:0000313" key="4">
    <source>
        <dbReference type="EMBL" id="PAY22918.1"/>
    </source>
</evidence>
<dbReference type="Pfam" id="PF13416">
    <property type="entry name" value="SBP_bac_8"/>
    <property type="match status" value="1"/>
</dbReference>
<dbReference type="InterPro" id="IPR006059">
    <property type="entry name" value="SBP"/>
</dbReference>
<dbReference type="GO" id="GO:0015888">
    <property type="term" value="P:thiamine transport"/>
    <property type="evidence" value="ECO:0007669"/>
    <property type="project" value="TreeGrafter"/>
</dbReference>
<reference evidence="5" key="1">
    <citation type="submission" date="2017-09" db="EMBL/GenBank/DDBJ databases">
        <authorList>
            <person name="Zhang Y."/>
            <person name="Huang X."/>
            <person name="Liu J."/>
            <person name="Lu L."/>
            <person name="Peng K."/>
        </authorList>
    </citation>
    <scope>NUCLEOTIDE SEQUENCE [LARGE SCALE GENOMIC DNA]</scope>
    <source>
        <strain evidence="5">S-XJ-1</strain>
    </source>
</reference>
<dbReference type="PANTHER" id="PTHR30006">
    <property type="entry name" value="THIAMINE-BINDING PERIPLASMIC PROTEIN-RELATED"/>
    <property type="match status" value="1"/>
</dbReference>